<sequence>MSGRQKSTTVQKQLGHASAEMTPKYQRRRDSFQVNLTKASGL</sequence>
<keyword evidence="3" id="KW-1185">Reference proteome</keyword>
<reference evidence="3" key="1">
    <citation type="journal article" date="2004" name="J. Bacteriol.">
        <title>An evolutionary hot spot: the pNGR234b replicon of Rhizobium sp. strain NGR234.</title>
        <authorList>
            <person name="Streit W.R."/>
            <person name="Schmitz R.A."/>
            <person name="Perret X."/>
            <person name="Staehelin C."/>
            <person name="Deakin W.J."/>
            <person name="Raasch C."/>
            <person name="Liesegang H."/>
            <person name="Broughton W.J."/>
        </authorList>
    </citation>
    <scope>NUCLEOTIDE SEQUENCE [LARGE SCALE GENOMIC DNA]</scope>
    <source>
        <strain evidence="3">NBRC 101917 / NGR234</strain>
    </source>
</reference>
<name>C3KQV8_SINFN</name>
<organism evidence="2 3">
    <name type="scientific">Sinorhizobium fredii (strain NBRC 101917 / NGR234)</name>
    <dbReference type="NCBI Taxonomy" id="394"/>
    <lineage>
        <taxon>Bacteria</taxon>
        <taxon>Pseudomonadati</taxon>
        <taxon>Pseudomonadota</taxon>
        <taxon>Alphaproteobacteria</taxon>
        <taxon>Hyphomicrobiales</taxon>
        <taxon>Rhizobiaceae</taxon>
        <taxon>Sinorhizobium/Ensifer group</taxon>
        <taxon>Sinorhizobium</taxon>
    </lineage>
</organism>
<dbReference type="Proteomes" id="UP000001054">
    <property type="component" value="Plasmid pNGR234b"/>
</dbReference>
<evidence type="ECO:0000313" key="3">
    <source>
        <dbReference type="Proteomes" id="UP000001054"/>
    </source>
</evidence>
<gene>
    <name evidence="2" type="ordered locus">NGR_b10130</name>
</gene>
<feature type="compositionally biased region" description="Polar residues" evidence="1">
    <location>
        <begin position="32"/>
        <end position="42"/>
    </location>
</feature>
<dbReference type="HOGENOM" id="CLU_3256910_0_0_5"/>
<evidence type="ECO:0000256" key="1">
    <source>
        <dbReference type="SAM" id="MobiDB-lite"/>
    </source>
</evidence>
<dbReference type="AlphaFoldDB" id="C3KQV8"/>
<geneLocation type="plasmid" evidence="3">
    <name>sym pNGR234b</name>
</geneLocation>
<reference evidence="2 3" key="2">
    <citation type="journal article" date="2009" name="Appl. Environ. Microbiol.">
        <title>Rhizobium sp. strain NGR234 possesses a remarkable number of secretion systems.</title>
        <authorList>
            <person name="Schmeisser C."/>
            <person name="Liesegang H."/>
            <person name="Krysciak D."/>
            <person name="Bakkou N."/>
            <person name="Le Quere A."/>
            <person name="Wollherr A."/>
            <person name="Heinemeyer I."/>
            <person name="Morgenstern B."/>
            <person name="Pommerening-Roeser A."/>
            <person name="Flores M."/>
            <person name="Palacios R."/>
            <person name="Brenner S."/>
            <person name="Gottschalk G."/>
            <person name="Schmitz R.A."/>
            <person name="Broughton W.J."/>
            <person name="Perret X."/>
            <person name="Strittmatter A.W."/>
            <person name="Streit W.R."/>
        </authorList>
    </citation>
    <scope>NUCLEOTIDE SEQUENCE [LARGE SCALE GENOMIC DNA]</scope>
    <source>
        <strain evidence="3">NBRC 101917 / NGR234</strain>
    </source>
</reference>
<accession>C3KQV8</accession>
<dbReference type="PATRIC" id="fig|394.7.peg.1423"/>
<dbReference type="EMBL" id="CP000874">
    <property type="protein sequence ID" value="ACP22466.1"/>
    <property type="molecule type" value="Genomic_DNA"/>
</dbReference>
<feature type="region of interest" description="Disordered" evidence="1">
    <location>
        <begin position="1"/>
        <end position="42"/>
    </location>
</feature>
<feature type="compositionally biased region" description="Polar residues" evidence="1">
    <location>
        <begin position="1"/>
        <end position="12"/>
    </location>
</feature>
<keyword evidence="2" id="KW-0614">Plasmid</keyword>
<dbReference type="OrthoDB" id="5513193at2"/>
<protein>
    <submittedName>
        <fullName evidence="2">Phage integrase</fullName>
    </submittedName>
</protein>
<proteinExistence type="predicted"/>
<dbReference type="KEGG" id="rhi:NGR_b10130"/>
<evidence type="ECO:0000313" key="2">
    <source>
        <dbReference type="EMBL" id="ACP22466.1"/>
    </source>
</evidence>